<reference evidence="2 3" key="1">
    <citation type="submission" date="2018-09" db="EMBL/GenBank/DDBJ databases">
        <title>Complete genome sequence of Cupriavidus oxalaticus T2, a bacterium capable of phenol tolerance and degradation.</title>
        <authorList>
            <person name="Yan J."/>
        </authorList>
    </citation>
    <scope>NUCLEOTIDE SEQUENCE [LARGE SCALE GENOMIC DNA]</scope>
    <source>
        <strain evidence="2 3">T2</strain>
    </source>
</reference>
<gene>
    <name evidence="2" type="ORF">D2917_11100</name>
</gene>
<evidence type="ECO:0000256" key="1">
    <source>
        <dbReference type="SAM" id="Phobius"/>
    </source>
</evidence>
<dbReference type="EMBL" id="CP032518">
    <property type="protein sequence ID" value="QEZ44728.1"/>
    <property type="molecule type" value="Genomic_DNA"/>
</dbReference>
<evidence type="ECO:0000313" key="3">
    <source>
        <dbReference type="Proteomes" id="UP000325743"/>
    </source>
</evidence>
<protein>
    <submittedName>
        <fullName evidence="2">Uncharacterized protein</fullName>
    </submittedName>
</protein>
<dbReference type="Proteomes" id="UP000325743">
    <property type="component" value="Chromosome 1"/>
</dbReference>
<sequence length="146" mass="15733">MDRPDPFARMASEMREDAGHASRTVQTVGRVHRLADHGDVVPRAQPAPMANPAGMAHVPDADAQALLFSAPDADTRPLRFTPSNSGVPVILNHGDVLNGWRYIGRAMGQRAYFACMACGAVALVAYGYVRTGRAVCRACQHRRPPA</sequence>
<keyword evidence="1" id="KW-0812">Transmembrane</keyword>
<feature type="transmembrane region" description="Helical" evidence="1">
    <location>
        <begin position="111"/>
        <end position="129"/>
    </location>
</feature>
<proteinExistence type="predicted"/>
<dbReference type="RefSeq" id="WP_151070635.1">
    <property type="nucleotide sequence ID" value="NZ_CP032518.1"/>
</dbReference>
<dbReference type="AlphaFoldDB" id="A0A5P3VFN7"/>
<keyword evidence="1" id="KW-1133">Transmembrane helix</keyword>
<organism evidence="2 3">
    <name type="scientific">Cupriavidus oxalaticus</name>
    <dbReference type="NCBI Taxonomy" id="96344"/>
    <lineage>
        <taxon>Bacteria</taxon>
        <taxon>Pseudomonadati</taxon>
        <taxon>Pseudomonadota</taxon>
        <taxon>Betaproteobacteria</taxon>
        <taxon>Burkholderiales</taxon>
        <taxon>Burkholderiaceae</taxon>
        <taxon>Cupriavidus</taxon>
    </lineage>
</organism>
<keyword evidence="1" id="KW-0472">Membrane</keyword>
<accession>A0A5P3VFN7</accession>
<name>A0A5P3VFN7_9BURK</name>
<evidence type="ECO:0000313" key="2">
    <source>
        <dbReference type="EMBL" id="QEZ44728.1"/>
    </source>
</evidence>